<proteinExistence type="predicted"/>
<protein>
    <submittedName>
        <fullName evidence="1">Uncharacterized protein</fullName>
    </submittedName>
</protein>
<dbReference type="AlphaFoldDB" id="A0A3B0VQL3"/>
<evidence type="ECO:0000313" key="1">
    <source>
        <dbReference type="EMBL" id="VAW45825.1"/>
    </source>
</evidence>
<organism evidence="1">
    <name type="scientific">hydrothermal vent metagenome</name>
    <dbReference type="NCBI Taxonomy" id="652676"/>
    <lineage>
        <taxon>unclassified sequences</taxon>
        <taxon>metagenomes</taxon>
        <taxon>ecological metagenomes</taxon>
    </lineage>
</organism>
<reference evidence="1" key="1">
    <citation type="submission" date="2018-06" db="EMBL/GenBank/DDBJ databases">
        <authorList>
            <person name="Zhirakovskaya E."/>
        </authorList>
    </citation>
    <scope>NUCLEOTIDE SEQUENCE</scope>
</reference>
<gene>
    <name evidence="1" type="ORF">MNBD_GAMMA03-829</name>
</gene>
<name>A0A3B0VQL3_9ZZZZ</name>
<accession>A0A3B0VQL3</accession>
<dbReference type="EMBL" id="UOFC01000079">
    <property type="protein sequence ID" value="VAW45825.1"/>
    <property type="molecule type" value="Genomic_DNA"/>
</dbReference>
<sequence length="184" mass="21641">MVVQFSKFLFLIFVFILTLPVVFAEEQKYKKQIIFALQKEAQIATKELSEAITKCNKKEKESNPSLLYFKNLNISQKNLNTALFYLSYKARTECVTKLKYKNFAYYLIKYQRVLKYYDHPEYEDVNLSALAYSGPPGVEEELKLKYNAIDLKHRIVLEKVPELSQPFNFSQLMDRIESEVYGSN</sequence>